<dbReference type="EMBL" id="WJQU01000004">
    <property type="protein sequence ID" value="KAJ6635894.1"/>
    <property type="molecule type" value="Genomic_DNA"/>
</dbReference>
<evidence type="ECO:0000313" key="3">
    <source>
        <dbReference type="Proteomes" id="UP001151699"/>
    </source>
</evidence>
<comment type="caution">
    <text evidence="2">The sequence shown here is derived from an EMBL/GenBank/DDBJ whole genome shotgun (WGS) entry which is preliminary data.</text>
</comment>
<feature type="signal peptide" evidence="1">
    <location>
        <begin position="1"/>
        <end position="26"/>
    </location>
</feature>
<keyword evidence="3" id="KW-1185">Reference proteome</keyword>
<feature type="chain" id="PRO_5040261242" evidence="1">
    <location>
        <begin position="27"/>
        <end position="227"/>
    </location>
</feature>
<dbReference type="OrthoDB" id="8186940at2759"/>
<dbReference type="SMART" id="SM00718">
    <property type="entry name" value="DM4_12"/>
    <property type="match status" value="1"/>
</dbReference>
<reference evidence="2" key="1">
    <citation type="submission" date="2022-07" db="EMBL/GenBank/DDBJ databases">
        <authorList>
            <person name="Trinca V."/>
            <person name="Uliana J.V.C."/>
            <person name="Torres T.T."/>
            <person name="Ward R.J."/>
            <person name="Monesi N."/>
        </authorList>
    </citation>
    <scope>NUCLEOTIDE SEQUENCE</scope>
    <source>
        <strain evidence="2">HSMRA1968</strain>
        <tissue evidence="2">Whole embryos</tissue>
    </source>
</reference>
<name>A0A9Q0MRX9_9DIPT</name>
<dbReference type="PANTHER" id="PTHR21398">
    <property type="entry name" value="AGAP007094-PA"/>
    <property type="match status" value="1"/>
</dbReference>
<dbReference type="Pfam" id="PF07841">
    <property type="entry name" value="DM4_12"/>
    <property type="match status" value="1"/>
</dbReference>
<evidence type="ECO:0000256" key="1">
    <source>
        <dbReference type="SAM" id="SignalP"/>
    </source>
</evidence>
<dbReference type="PANTHER" id="PTHR21398:SF4">
    <property type="entry name" value="AGAP002980-PA"/>
    <property type="match status" value="1"/>
</dbReference>
<dbReference type="Proteomes" id="UP001151699">
    <property type="component" value="Chromosome C"/>
</dbReference>
<evidence type="ECO:0000313" key="2">
    <source>
        <dbReference type="EMBL" id="KAJ6635894.1"/>
    </source>
</evidence>
<proteinExistence type="predicted"/>
<protein>
    <submittedName>
        <fullName evidence="2">Uncharacterized protein</fullName>
    </submittedName>
</protein>
<accession>A0A9Q0MRX9</accession>
<sequence>MNHTFKKLIFIFVLLTYLENSCTVRGLLFPQYTVMQIVAAVSWPIVDPDRKAFVNIGFQFNYGLPFTPASFYDPMYWGKRALSDDAPKNGTDEAKNITKRNVDTFDMTKYPSELNNHMDISAGELYKSLETMLVEAGFHKTCLLKSVCEVSRHPFHLDDEHEDLLAEILQFVLTPSMHQGFGANELHRKKKYEAAENIGRIGGDCEDYYTDCTTSLIDNLSYLSQSL</sequence>
<organism evidence="2 3">
    <name type="scientific">Pseudolycoriella hygida</name>
    <dbReference type="NCBI Taxonomy" id="35572"/>
    <lineage>
        <taxon>Eukaryota</taxon>
        <taxon>Metazoa</taxon>
        <taxon>Ecdysozoa</taxon>
        <taxon>Arthropoda</taxon>
        <taxon>Hexapoda</taxon>
        <taxon>Insecta</taxon>
        <taxon>Pterygota</taxon>
        <taxon>Neoptera</taxon>
        <taxon>Endopterygota</taxon>
        <taxon>Diptera</taxon>
        <taxon>Nematocera</taxon>
        <taxon>Sciaroidea</taxon>
        <taxon>Sciaridae</taxon>
        <taxon>Pseudolycoriella</taxon>
    </lineage>
</organism>
<dbReference type="AlphaFoldDB" id="A0A9Q0MRX9"/>
<keyword evidence="1" id="KW-0732">Signal</keyword>
<dbReference type="InterPro" id="IPR006631">
    <property type="entry name" value="DM4_12"/>
</dbReference>
<gene>
    <name evidence="2" type="ORF">Bhyg_14480</name>
</gene>